<evidence type="ECO:0000313" key="5">
    <source>
        <dbReference type="Proteomes" id="UP001585053"/>
    </source>
</evidence>
<dbReference type="EMBL" id="WWHY01000001">
    <property type="protein sequence ID" value="MYR34239.1"/>
    <property type="molecule type" value="Genomic_DNA"/>
</dbReference>
<keyword evidence="5" id="KW-1185">Reference proteome</keyword>
<sequence>MNEEGDRAVPITEIERAAAEAALEAHRALLASGSTCATAESLTGGLIGAHMTSVPGSSATYRGGLVTYATDAKSTLLGVPEELLAEHGAVHPDVARHMAVGARRAVESDYAISVTGVAGPDPQDGRPVGTVFAAVAGPGSRTRVARFSFTGDRSGIRYHTVEGALRLLTTTVREERGAEPDNDPFG</sequence>
<dbReference type="Pfam" id="PF02464">
    <property type="entry name" value="CinA"/>
    <property type="match status" value="1"/>
</dbReference>
<gene>
    <name evidence="3" type="ORF">GTW20_18780</name>
    <name evidence="2" type="ORF">VSQ78_08505</name>
</gene>
<dbReference type="SUPFAM" id="SSF142433">
    <property type="entry name" value="CinA-like"/>
    <property type="match status" value="1"/>
</dbReference>
<proteinExistence type="predicted"/>
<reference evidence="2 5" key="2">
    <citation type="submission" date="2024-01" db="EMBL/GenBank/DDBJ databases">
        <title>Genome mining of biosynthetic gene clusters to explore secondary metabolites of Streptomyces sp.</title>
        <authorList>
            <person name="Baig A."/>
            <person name="Ajitkumar Shintre N."/>
            <person name="Kumar H."/>
            <person name="Anbarasu A."/>
            <person name="Ramaiah S."/>
        </authorList>
    </citation>
    <scope>NUCLEOTIDE SEQUENCE [LARGE SCALE GENOMIC DNA]</scope>
    <source>
        <strain evidence="2 5">A01</strain>
    </source>
</reference>
<dbReference type="GeneID" id="91389997"/>
<dbReference type="InterPro" id="IPR008136">
    <property type="entry name" value="CinA_C"/>
</dbReference>
<evidence type="ECO:0000313" key="4">
    <source>
        <dbReference type="Proteomes" id="UP000467124"/>
    </source>
</evidence>
<dbReference type="InterPro" id="IPR036653">
    <property type="entry name" value="CinA-like_C"/>
</dbReference>
<accession>A0A7K2IW85</accession>
<dbReference type="Proteomes" id="UP001585053">
    <property type="component" value="Unassembled WGS sequence"/>
</dbReference>
<dbReference type="AlphaFoldDB" id="A0A7K2IW85"/>
<evidence type="ECO:0000313" key="3">
    <source>
        <dbReference type="EMBL" id="MYR34239.1"/>
    </source>
</evidence>
<name>A0A7K2IW85_9ACTN</name>
<dbReference type="NCBIfam" id="TIGR00199">
    <property type="entry name" value="PncC_domain"/>
    <property type="match status" value="1"/>
</dbReference>
<reference evidence="3 4" key="1">
    <citation type="journal article" date="2019" name="Nat. Commun.">
        <title>The antimicrobial potential of Streptomyces from insect microbiomes.</title>
        <authorList>
            <person name="Chevrette M.G."/>
            <person name="Carlson C.M."/>
            <person name="Ortega H.E."/>
            <person name="Thomas C."/>
            <person name="Ananiev G.E."/>
            <person name="Barns K.J."/>
            <person name="Book A.J."/>
            <person name="Cagnazzo J."/>
            <person name="Carlos C."/>
            <person name="Flanigan W."/>
            <person name="Grubbs K.J."/>
            <person name="Horn H.A."/>
            <person name="Hoffmann F.M."/>
            <person name="Klassen J.L."/>
            <person name="Knack J.J."/>
            <person name="Lewin G.R."/>
            <person name="McDonald B.R."/>
            <person name="Muller L."/>
            <person name="Melo W.G.P."/>
            <person name="Pinto-Tomas A.A."/>
            <person name="Schmitz A."/>
            <person name="Wendt-Pienkowski E."/>
            <person name="Wildman S."/>
            <person name="Zhao M."/>
            <person name="Zhang F."/>
            <person name="Bugni T.S."/>
            <person name="Andes D.R."/>
            <person name="Pupo M.T."/>
            <person name="Currie C.R."/>
        </authorList>
    </citation>
    <scope>NUCLEOTIDE SEQUENCE [LARGE SCALE GENOMIC DNA]</scope>
    <source>
        <strain evidence="3 4">SID5840</strain>
    </source>
</reference>
<dbReference type="GO" id="GO:0016787">
    <property type="term" value="F:hydrolase activity"/>
    <property type="evidence" value="ECO:0007669"/>
    <property type="project" value="UniProtKB-KW"/>
</dbReference>
<comment type="caution">
    <text evidence="3">The sequence shown here is derived from an EMBL/GenBank/DDBJ whole genome shotgun (WGS) entry which is preliminary data.</text>
</comment>
<evidence type="ECO:0000313" key="2">
    <source>
        <dbReference type="EMBL" id="MFB8767740.1"/>
    </source>
</evidence>
<dbReference type="EMBL" id="JAYMRS010000002">
    <property type="protein sequence ID" value="MFB8767740.1"/>
    <property type="molecule type" value="Genomic_DNA"/>
</dbReference>
<feature type="domain" description="CinA C-terminal" evidence="1">
    <location>
        <begin position="22"/>
        <end position="171"/>
    </location>
</feature>
<organism evidence="3 4">
    <name type="scientific">Nocardiopsis alba</name>
    <dbReference type="NCBI Taxonomy" id="53437"/>
    <lineage>
        <taxon>Bacteria</taxon>
        <taxon>Bacillati</taxon>
        <taxon>Actinomycetota</taxon>
        <taxon>Actinomycetes</taxon>
        <taxon>Streptosporangiales</taxon>
        <taxon>Nocardiopsidaceae</taxon>
        <taxon>Nocardiopsis</taxon>
    </lineage>
</organism>
<dbReference type="Proteomes" id="UP000467124">
    <property type="component" value="Unassembled WGS sequence"/>
</dbReference>
<protein>
    <submittedName>
        <fullName evidence="2">CinA family protein</fullName>
    </submittedName>
    <submittedName>
        <fullName evidence="3">Nicotinamide-nucleotide amidohydrolase family protein</fullName>
    </submittedName>
</protein>
<dbReference type="RefSeq" id="WP_017534214.1">
    <property type="nucleotide sequence ID" value="NZ_BAZE01000001.1"/>
</dbReference>
<dbReference type="Gene3D" id="3.90.950.20">
    <property type="entry name" value="CinA-like"/>
    <property type="match status" value="1"/>
</dbReference>
<evidence type="ECO:0000259" key="1">
    <source>
        <dbReference type="Pfam" id="PF02464"/>
    </source>
</evidence>
<keyword evidence="3" id="KW-0378">Hydrolase</keyword>